<evidence type="ECO:0000256" key="3">
    <source>
        <dbReference type="SAM" id="MobiDB-lite"/>
    </source>
</evidence>
<dbReference type="PANTHER" id="PTHR24346">
    <property type="entry name" value="MAP/MICROTUBULE AFFINITY-REGULATING KINASE"/>
    <property type="match status" value="1"/>
</dbReference>
<dbReference type="InterPro" id="IPR000719">
    <property type="entry name" value="Prot_kinase_dom"/>
</dbReference>
<evidence type="ECO:0000259" key="4">
    <source>
        <dbReference type="PROSITE" id="PS50011"/>
    </source>
</evidence>
<comment type="caution">
    <text evidence="5">The sequence shown here is derived from an EMBL/GenBank/DDBJ whole genome shotgun (WGS) entry which is preliminary data.</text>
</comment>
<reference evidence="5 6" key="2">
    <citation type="journal article" date="2022" name="Mol. Biol. Evol.">
        <title>Comparative Genomics Reveals Insights into the Divergent Evolution of Astigmatic Mites and Household Pest Adaptations.</title>
        <authorList>
            <person name="Xiong Q."/>
            <person name="Wan A.T."/>
            <person name="Liu X."/>
            <person name="Fung C.S."/>
            <person name="Xiao X."/>
            <person name="Malainual N."/>
            <person name="Hou J."/>
            <person name="Wang L."/>
            <person name="Wang M."/>
            <person name="Yang K.Y."/>
            <person name="Cui Y."/>
            <person name="Leung E.L."/>
            <person name="Nong W."/>
            <person name="Shin S.K."/>
            <person name="Au S.W."/>
            <person name="Jeong K.Y."/>
            <person name="Chew F.T."/>
            <person name="Hui J.H."/>
            <person name="Leung T.F."/>
            <person name="Tungtrongchitr A."/>
            <person name="Zhong N."/>
            <person name="Liu Z."/>
            <person name="Tsui S.K."/>
        </authorList>
    </citation>
    <scope>NUCLEOTIDE SEQUENCE [LARGE SCALE GENOMIC DNA]</scope>
    <source>
        <strain evidence="5">Derp</strain>
    </source>
</reference>
<feature type="compositionally biased region" description="Polar residues" evidence="3">
    <location>
        <begin position="696"/>
        <end position="717"/>
    </location>
</feature>
<dbReference type="Proteomes" id="UP000887458">
    <property type="component" value="Unassembled WGS sequence"/>
</dbReference>
<evidence type="ECO:0000313" key="6">
    <source>
        <dbReference type="Proteomes" id="UP000887458"/>
    </source>
</evidence>
<keyword evidence="1" id="KW-0547">Nucleotide-binding</keyword>
<dbReference type="PROSITE" id="PS50011">
    <property type="entry name" value="PROTEIN_KINASE_DOM"/>
    <property type="match status" value="1"/>
</dbReference>
<protein>
    <recommendedName>
        <fullName evidence="4">Protein kinase domain-containing protein</fullName>
    </recommendedName>
</protein>
<evidence type="ECO:0000256" key="2">
    <source>
        <dbReference type="ARBA" id="ARBA00022840"/>
    </source>
</evidence>
<keyword evidence="2" id="KW-0067">ATP-binding</keyword>
<feature type="domain" description="Protein kinase" evidence="4">
    <location>
        <begin position="57"/>
        <end position="339"/>
    </location>
</feature>
<dbReference type="InterPro" id="IPR011009">
    <property type="entry name" value="Kinase-like_dom_sf"/>
</dbReference>
<gene>
    <name evidence="5" type="ORF">DERP_010459</name>
</gene>
<evidence type="ECO:0000256" key="1">
    <source>
        <dbReference type="ARBA" id="ARBA00022741"/>
    </source>
</evidence>
<organism evidence="5 6">
    <name type="scientific">Dermatophagoides pteronyssinus</name>
    <name type="common">European house dust mite</name>
    <dbReference type="NCBI Taxonomy" id="6956"/>
    <lineage>
        <taxon>Eukaryota</taxon>
        <taxon>Metazoa</taxon>
        <taxon>Ecdysozoa</taxon>
        <taxon>Arthropoda</taxon>
        <taxon>Chelicerata</taxon>
        <taxon>Arachnida</taxon>
        <taxon>Acari</taxon>
        <taxon>Acariformes</taxon>
        <taxon>Sarcoptiformes</taxon>
        <taxon>Astigmata</taxon>
        <taxon>Psoroptidia</taxon>
        <taxon>Analgoidea</taxon>
        <taxon>Pyroglyphidae</taxon>
        <taxon>Dermatophagoidinae</taxon>
        <taxon>Dermatophagoides</taxon>
    </lineage>
</organism>
<sequence length="918" mass="107810">MWNRSMPNFSYSLPNLVDPFIIQSNQIQRQHHNDDFVENISDIHNDNYDKNILSGYLLYDDSLHEGHFGHVRLGIHRSTMVNVVVKIIDKNRFKNEFDYRMICAEIDTLKNLHNHHHRNIARLLQFDEIGKNLFIVQEYCSRGDLNSYMKKFSCENEINHHKKLLPIDEVIRIFIDLVECLTFVQENCGLYHGAIKPANILFDHNNQIKLIGFCPIYLFGHKDRRKSENLVKIRYSEYDEYQPPEYNNKRYRIYMPTFDVWSCGILLYEMLTNSKPFTANMFEKNSTILKQIKSGIFQNRKQLTLLYGENGVLDLIGQMLEINPMKRIRMKQILQHSWIKYGWSHSIDINSYDNSDSNLMTLPETMTATIYSKNQMETEKFRPYYHEITNEKLDNDILVECLRLHGNEVNDVLELRSNILYKHCYHTATYWLIQQNIDYYNKQCKLMMAYNNNDRDRIKSKNIVTCNNKNIVHRTEFFENEIKSDQNCDDNLKYIWNGEKEFGLFDTLITTNDFDDDDDDDDNELLDSGIQKDFMNENIFQKSKIRHDSANFSTGLYHHESNNFKQSNSIMKYGENCHLDVDDVDNYFVWKSKRNGKCFQENVVYHEDDDKITSTTTTSTTNDSNDDCCLLNEEFQNYSNESKLIANNENVNDEKKKKSSTRKLIFSELTKKFTSNISRINSLLNFPSHSHHRSNPKGSLSCTNSPCKTSMNRQQQRSYDDQINIYDLADNGGQHCPNSFCTDHFRSGNDLVKMNEQHRNKKSSLSISNFWQKHSVNQRIYDKPIVNICNSGNNSSLNSCSSSSSTSTSYEKHTSSSTLIITSYDCYDDCIQAAIHILKKKGINFKKQTSIRNGTRQLRCCISTSNKVILVFRMDFFQTDPRMFILIRMKKIRGQMNDFQIICNNLTKYFQTKSMANE</sequence>
<name>A0ABQ8J4Z1_DERPT</name>
<proteinExistence type="predicted"/>
<dbReference type="SUPFAM" id="SSF56112">
    <property type="entry name" value="Protein kinase-like (PK-like)"/>
    <property type="match status" value="1"/>
</dbReference>
<dbReference type="Pfam" id="PF00069">
    <property type="entry name" value="Pkinase"/>
    <property type="match status" value="1"/>
</dbReference>
<accession>A0ABQ8J4Z1</accession>
<dbReference type="Gene3D" id="1.10.510.10">
    <property type="entry name" value="Transferase(Phosphotransferase) domain 1"/>
    <property type="match status" value="1"/>
</dbReference>
<dbReference type="EMBL" id="NJHN03000075">
    <property type="protein sequence ID" value="KAH9417644.1"/>
    <property type="molecule type" value="Genomic_DNA"/>
</dbReference>
<evidence type="ECO:0000313" key="5">
    <source>
        <dbReference type="EMBL" id="KAH9417644.1"/>
    </source>
</evidence>
<reference evidence="5 6" key="1">
    <citation type="journal article" date="2018" name="J. Allergy Clin. Immunol.">
        <title>High-quality assembly of Dermatophagoides pteronyssinus genome and transcriptome reveals a wide range of novel allergens.</title>
        <authorList>
            <person name="Liu X.Y."/>
            <person name="Yang K.Y."/>
            <person name="Wang M.Q."/>
            <person name="Kwok J.S."/>
            <person name="Zeng X."/>
            <person name="Yang Z."/>
            <person name="Xiao X.J."/>
            <person name="Lau C.P."/>
            <person name="Li Y."/>
            <person name="Huang Z.M."/>
            <person name="Ba J.G."/>
            <person name="Yim A.K."/>
            <person name="Ouyang C.Y."/>
            <person name="Ngai S.M."/>
            <person name="Chan T.F."/>
            <person name="Leung E.L."/>
            <person name="Liu L."/>
            <person name="Liu Z.G."/>
            <person name="Tsui S.K."/>
        </authorList>
    </citation>
    <scope>NUCLEOTIDE SEQUENCE [LARGE SCALE GENOMIC DNA]</scope>
    <source>
        <strain evidence="5">Derp</strain>
    </source>
</reference>
<keyword evidence="6" id="KW-1185">Reference proteome</keyword>
<dbReference type="PANTHER" id="PTHR24346:SF30">
    <property type="entry name" value="MATERNAL EMBRYONIC LEUCINE ZIPPER KINASE"/>
    <property type="match status" value="1"/>
</dbReference>
<feature type="region of interest" description="Disordered" evidence="3">
    <location>
        <begin position="688"/>
        <end position="717"/>
    </location>
</feature>